<protein>
    <submittedName>
        <fullName evidence="4">IS110 family transposase</fullName>
    </submittedName>
</protein>
<dbReference type="Proteomes" id="UP000466894">
    <property type="component" value="Chromosome"/>
</dbReference>
<organism evidence="4 5">
    <name type="scientific">Mycobacterium noviomagense</name>
    <dbReference type="NCBI Taxonomy" id="459858"/>
    <lineage>
        <taxon>Bacteria</taxon>
        <taxon>Bacillati</taxon>
        <taxon>Actinomycetota</taxon>
        <taxon>Actinomycetes</taxon>
        <taxon>Mycobacteriales</taxon>
        <taxon>Mycobacteriaceae</taxon>
        <taxon>Mycobacterium</taxon>
    </lineage>
</organism>
<dbReference type="AlphaFoldDB" id="A0A7I7P9N9"/>
<evidence type="ECO:0000256" key="1">
    <source>
        <dbReference type="SAM" id="MobiDB-lite"/>
    </source>
</evidence>
<dbReference type="PANTHER" id="PTHR33055">
    <property type="entry name" value="TRANSPOSASE FOR INSERTION SEQUENCE ELEMENT IS1111A"/>
    <property type="match status" value="1"/>
</dbReference>
<gene>
    <name evidence="4" type="ORF">MNVI_06090</name>
</gene>
<dbReference type="PANTHER" id="PTHR33055:SF15">
    <property type="entry name" value="TRANSPOSASE-RELATED"/>
    <property type="match status" value="1"/>
</dbReference>
<dbReference type="GO" id="GO:0003677">
    <property type="term" value="F:DNA binding"/>
    <property type="evidence" value="ECO:0007669"/>
    <property type="project" value="InterPro"/>
</dbReference>
<evidence type="ECO:0000259" key="2">
    <source>
        <dbReference type="Pfam" id="PF01548"/>
    </source>
</evidence>
<accession>A0A7I7P9N9</accession>
<dbReference type="InterPro" id="IPR047650">
    <property type="entry name" value="Transpos_IS110"/>
</dbReference>
<dbReference type="InterPro" id="IPR003346">
    <property type="entry name" value="Transposase_20"/>
</dbReference>
<dbReference type="Pfam" id="PF02371">
    <property type="entry name" value="Transposase_20"/>
    <property type="match status" value="1"/>
</dbReference>
<feature type="compositionally biased region" description="Low complexity" evidence="1">
    <location>
        <begin position="329"/>
        <end position="349"/>
    </location>
</feature>
<dbReference type="Pfam" id="PF01548">
    <property type="entry name" value="DEDD_Tnp_IS110"/>
    <property type="match status" value="1"/>
</dbReference>
<sequence>MEVIHPRCAGIDVSKKDAKVCVRVQGRGRRGTSTTVSTWGSTTGEILALREHLLAERVSCVVIESTSDYWKPFYYLLEGQLNVMLVNAKAARNVPGRKTDVSDAAWLADLGAHGLLRASFVPPEPIRVLRDLTRARTTITRARTKEIQRLEKLLEDTGIKLSAVASNIVGVSGRAMLEALIAGQRDSVVLADLAKQRMRQKIPALTEALRGRFTEHHAFMVRLYLDRIDAHTADIARLDARIEEAIAPFRPIRELLMSIPGWSRLVADVFIAETGADMSVFPTAAHLASWAGWCRAATSQQAGSNRAPPARATVTLKPRSAWQPCRPLAPKAPTTASATGASPAGAGPPNRAETKPPVCRSPARSP</sequence>
<dbReference type="KEGG" id="mnv:MNVI_06090"/>
<dbReference type="EMBL" id="AP022583">
    <property type="protein sequence ID" value="BBY05291.1"/>
    <property type="molecule type" value="Genomic_DNA"/>
</dbReference>
<dbReference type="GO" id="GO:0006313">
    <property type="term" value="P:DNA transposition"/>
    <property type="evidence" value="ECO:0007669"/>
    <property type="project" value="InterPro"/>
</dbReference>
<proteinExistence type="predicted"/>
<dbReference type="NCBIfam" id="NF033542">
    <property type="entry name" value="transpos_IS110"/>
    <property type="match status" value="1"/>
</dbReference>
<feature type="domain" description="Transposase IS110-like N-terminal" evidence="2">
    <location>
        <begin position="9"/>
        <end position="157"/>
    </location>
</feature>
<name>A0A7I7P9N9_9MYCO</name>
<dbReference type="InterPro" id="IPR002525">
    <property type="entry name" value="Transp_IS110-like_N"/>
</dbReference>
<evidence type="ECO:0000259" key="3">
    <source>
        <dbReference type="Pfam" id="PF02371"/>
    </source>
</evidence>
<dbReference type="GO" id="GO:0004803">
    <property type="term" value="F:transposase activity"/>
    <property type="evidence" value="ECO:0007669"/>
    <property type="project" value="InterPro"/>
</dbReference>
<feature type="region of interest" description="Disordered" evidence="1">
    <location>
        <begin position="300"/>
        <end position="366"/>
    </location>
</feature>
<reference evidence="4 5" key="1">
    <citation type="journal article" date="2019" name="Emerg. Microbes Infect.">
        <title>Comprehensive subspecies identification of 175 nontuberculous mycobacteria species based on 7547 genomic profiles.</title>
        <authorList>
            <person name="Matsumoto Y."/>
            <person name="Kinjo T."/>
            <person name="Motooka D."/>
            <person name="Nabeya D."/>
            <person name="Jung N."/>
            <person name="Uechi K."/>
            <person name="Horii T."/>
            <person name="Iida T."/>
            <person name="Fujita J."/>
            <person name="Nakamura S."/>
        </authorList>
    </citation>
    <scope>NUCLEOTIDE SEQUENCE [LARGE SCALE GENOMIC DNA]</scope>
    <source>
        <strain evidence="4 5">JCM 16367</strain>
    </source>
</reference>
<evidence type="ECO:0000313" key="5">
    <source>
        <dbReference type="Proteomes" id="UP000466894"/>
    </source>
</evidence>
<evidence type="ECO:0000313" key="4">
    <source>
        <dbReference type="EMBL" id="BBY05291.1"/>
    </source>
</evidence>
<feature type="domain" description="Transposase IS116/IS110/IS902 C-terminal" evidence="3">
    <location>
        <begin position="254"/>
        <end position="294"/>
    </location>
</feature>